<feature type="transmembrane region" description="Helical" evidence="7">
    <location>
        <begin position="6"/>
        <end position="25"/>
    </location>
</feature>
<evidence type="ECO:0000259" key="8">
    <source>
        <dbReference type="Pfam" id="PF00361"/>
    </source>
</evidence>
<evidence type="ECO:0000313" key="9">
    <source>
        <dbReference type="EMBL" id="PIW14021.1"/>
    </source>
</evidence>
<organism evidence="9 10">
    <name type="scientific">bacterium (Candidatus Blackallbacteria) CG17_big_fil_post_rev_8_21_14_2_50_48_46</name>
    <dbReference type="NCBI Taxonomy" id="2014261"/>
    <lineage>
        <taxon>Bacteria</taxon>
        <taxon>Candidatus Blackallbacteria</taxon>
    </lineage>
</organism>
<comment type="similarity">
    <text evidence="2">Belongs to the complex I subunit 4 family.</text>
</comment>
<keyword evidence="5 7" id="KW-0472">Membrane</keyword>
<evidence type="ECO:0000256" key="3">
    <source>
        <dbReference type="ARBA" id="ARBA00022692"/>
    </source>
</evidence>
<dbReference type="GO" id="GO:0003954">
    <property type="term" value="F:NADH dehydrogenase activity"/>
    <property type="evidence" value="ECO:0007669"/>
    <property type="project" value="TreeGrafter"/>
</dbReference>
<dbReference type="EMBL" id="PFFQ01000065">
    <property type="protein sequence ID" value="PIW14021.1"/>
    <property type="molecule type" value="Genomic_DNA"/>
</dbReference>
<feature type="transmembrane region" description="Helical" evidence="7">
    <location>
        <begin position="471"/>
        <end position="492"/>
    </location>
</feature>
<evidence type="ECO:0000313" key="10">
    <source>
        <dbReference type="Proteomes" id="UP000231019"/>
    </source>
</evidence>
<feature type="transmembrane region" description="Helical" evidence="7">
    <location>
        <begin position="91"/>
        <end position="113"/>
    </location>
</feature>
<proteinExistence type="inferred from homology"/>
<feature type="transmembrane region" description="Helical" evidence="7">
    <location>
        <begin position="287"/>
        <end position="308"/>
    </location>
</feature>
<evidence type="ECO:0000256" key="4">
    <source>
        <dbReference type="ARBA" id="ARBA00022989"/>
    </source>
</evidence>
<name>A0A2M7FXP9_9BACT</name>
<sequence length="510" mass="56419">MQTNSFLLTTLIFLPVLGALSLFFVRSQRSHIYHWLAAGWSGLTFLLSLFALSQYQHGLHNASGKAIFQLVDRLPWMPAMHIQYQVGVDGLSLPMVLLTTLIVFVAVFASWGIQERSRMYFMMLLIMETAVLGVFTSLDLFQFFVMWELELIPMYFLIGLWGGPRRGYAAIKFILYTMLASAFMFIAFLAIYFFSQPHTFDVIALLENHNSLLATLAPSFQILVLVSLLLCFCVKLPMVPFHTWLPDAHVEAPTAISVVLAGVLLKMGAYGIIRFGFGFFPDLMKQLAVFIAAFGMINILYGALLALAQTDMKRVIAYSSVSHMGFVLLGLAAMNPMGLDGAIMQMFTHGTITALLFIFVGVVYDRTHTRVIADLGGLSAKMPLASAFFVMAALASVGAPGMSGFVSEFLIFVGSYGNHLKGIPHFAIQLFTVGSALGIILGAGYTLWLTQRVFFGSLPQRWQELTDMNRVELFNVVILTLLVVALGFYPALLMDMINPAAEQLISLLPK</sequence>
<keyword evidence="3 6" id="KW-0812">Transmembrane</keyword>
<dbReference type="InterPro" id="IPR010227">
    <property type="entry name" value="NADH_Q_OxRdtase_chainM/4"/>
</dbReference>
<protein>
    <submittedName>
        <fullName evidence="9">Oxidoreductase</fullName>
    </submittedName>
</protein>
<dbReference type="GO" id="GO:0048039">
    <property type="term" value="F:ubiquinone binding"/>
    <property type="evidence" value="ECO:0007669"/>
    <property type="project" value="TreeGrafter"/>
</dbReference>
<dbReference type="GO" id="GO:0012505">
    <property type="term" value="C:endomembrane system"/>
    <property type="evidence" value="ECO:0007669"/>
    <property type="project" value="UniProtKB-SubCell"/>
</dbReference>
<comment type="caution">
    <text evidence="9">The sequence shown here is derived from an EMBL/GenBank/DDBJ whole genome shotgun (WGS) entry which is preliminary data.</text>
</comment>
<feature type="transmembrane region" description="Helical" evidence="7">
    <location>
        <begin position="120"/>
        <end position="138"/>
    </location>
</feature>
<comment type="subcellular location">
    <subcellularLocation>
        <location evidence="1">Endomembrane system</location>
        <topology evidence="1">Multi-pass membrane protein</topology>
    </subcellularLocation>
    <subcellularLocation>
        <location evidence="6">Membrane</location>
        <topology evidence="6">Multi-pass membrane protein</topology>
    </subcellularLocation>
</comment>
<feature type="transmembrane region" description="Helical" evidence="7">
    <location>
        <begin position="173"/>
        <end position="194"/>
    </location>
</feature>
<feature type="transmembrane region" description="Helical" evidence="7">
    <location>
        <begin position="32"/>
        <end position="52"/>
    </location>
</feature>
<feature type="transmembrane region" description="Helical" evidence="7">
    <location>
        <begin position="315"/>
        <end position="334"/>
    </location>
</feature>
<evidence type="ECO:0000256" key="7">
    <source>
        <dbReference type="SAM" id="Phobius"/>
    </source>
</evidence>
<feature type="transmembrane region" description="Helical" evidence="7">
    <location>
        <begin position="144"/>
        <end position="161"/>
    </location>
</feature>
<evidence type="ECO:0000256" key="6">
    <source>
        <dbReference type="RuleBase" id="RU000320"/>
    </source>
</evidence>
<dbReference type="Proteomes" id="UP000231019">
    <property type="component" value="Unassembled WGS sequence"/>
</dbReference>
<dbReference type="InterPro" id="IPR001750">
    <property type="entry name" value="ND/Mrp_TM"/>
</dbReference>
<reference evidence="9 10" key="1">
    <citation type="submission" date="2017-09" db="EMBL/GenBank/DDBJ databases">
        <title>Depth-based differentiation of microbial function through sediment-hosted aquifers and enrichment of novel symbionts in the deep terrestrial subsurface.</title>
        <authorList>
            <person name="Probst A.J."/>
            <person name="Ladd B."/>
            <person name="Jarett J.K."/>
            <person name="Geller-Mcgrath D.E."/>
            <person name="Sieber C.M."/>
            <person name="Emerson J.B."/>
            <person name="Anantharaman K."/>
            <person name="Thomas B.C."/>
            <person name="Malmstrom R."/>
            <person name="Stieglmeier M."/>
            <person name="Klingl A."/>
            <person name="Woyke T."/>
            <person name="Ryan C.M."/>
            <person name="Banfield J.F."/>
        </authorList>
    </citation>
    <scope>NUCLEOTIDE SEQUENCE [LARGE SCALE GENOMIC DNA]</scope>
    <source>
        <strain evidence="9">CG17_big_fil_post_rev_8_21_14_2_50_48_46</strain>
    </source>
</reference>
<dbReference type="Pfam" id="PF00361">
    <property type="entry name" value="Proton_antipo_M"/>
    <property type="match status" value="1"/>
</dbReference>
<dbReference type="AlphaFoldDB" id="A0A2M7FXP9"/>
<feature type="transmembrane region" description="Helical" evidence="7">
    <location>
        <begin position="346"/>
        <end position="364"/>
    </location>
</feature>
<feature type="transmembrane region" description="Helical" evidence="7">
    <location>
        <begin position="384"/>
        <end position="406"/>
    </location>
</feature>
<dbReference type="GO" id="GO:0042773">
    <property type="term" value="P:ATP synthesis coupled electron transport"/>
    <property type="evidence" value="ECO:0007669"/>
    <property type="project" value="InterPro"/>
</dbReference>
<accession>A0A2M7FXP9</accession>
<feature type="transmembrane region" description="Helical" evidence="7">
    <location>
        <begin position="255"/>
        <end position="275"/>
    </location>
</feature>
<dbReference type="NCBIfam" id="TIGR01972">
    <property type="entry name" value="NDH_I_M"/>
    <property type="match status" value="1"/>
</dbReference>
<evidence type="ECO:0000256" key="2">
    <source>
        <dbReference type="ARBA" id="ARBA00009025"/>
    </source>
</evidence>
<dbReference type="GO" id="GO:0015990">
    <property type="term" value="P:electron transport coupled proton transport"/>
    <property type="evidence" value="ECO:0007669"/>
    <property type="project" value="TreeGrafter"/>
</dbReference>
<keyword evidence="4 7" id="KW-1133">Transmembrane helix</keyword>
<evidence type="ECO:0000256" key="1">
    <source>
        <dbReference type="ARBA" id="ARBA00004127"/>
    </source>
</evidence>
<feature type="transmembrane region" description="Helical" evidence="7">
    <location>
        <begin position="214"/>
        <end position="234"/>
    </location>
</feature>
<dbReference type="InterPro" id="IPR003918">
    <property type="entry name" value="NADH_UbQ_OxRdtase"/>
</dbReference>
<dbReference type="GO" id="GO:0016020">
    <property type="term" value="C:membrane"/>
    <property type="evidence" value="ECO:0007669"/>
    <property type="project" value="UniProtKB-SubCell"/>
</dbReference>
<dbReference type="PANTHER" id="PTHR43507">
    <property type="entry name" value="NADH-UBIQUINONE OXIDOREDUCTASE CHAIN 4"/>
    <property type="match status" value="1"/>
</dbReference>
<dbReference type="PRINTS" id="PR01437">
    <property type="entry name" value="NUOXDRDTASE4"/>
</dbReference>
<feature type="transmembrane region" description="Helical" evidence="7">
    <location>
        <begin position="426"/>
        <end position="450"/>
    </location>
</feature>
<evidence type="ECO:0000256" key="5">
    <source>
        <dbReference type="ARBA" id="ARBA00023136"/>
    </source>
</evidence>
<dbReference type="GO" id="GO:0008137">
    <property type="term" value="F:NADH dehydrogenase (ubiquinone) activity"/>
    <property type="evidence" value="ECO:0007669"/>
    <property type="project" value="InterPro"/>
</dbReference>
<dbReference type="PANTHER" id="PTHR43507:SF1">
    <property type="entry name" value="NADH-UBIQUINONE OXIDOREDUCTASE CHAIN 4"/>
    <property type="match status" value="1"/>
</dbReference>
<feature type="domain" description="NADH:quinone oxidoreductase/Mrp antiporter transmembrane" evidence="8">
    <location>
        <begin position="137"/>
        <end position="420"/>
    </location>
</feature>
<gene>
    <name evidence="9" type="ORF">COW36_23595</name>
</gene>